<evidence type="ECO:0000313" key="19">
    <source>
        <dbReference type="EMBL" id="MFC6035510.1"/>
    </source>
</evidence>
<evidence type="ECO:0000259" key="18">
    <source>
        <dbReference type="Pfam" id="PF07715"/>
    </source>
</evidence>
<evidence type="ECO:0000256" key="12">
    <source>
        <dbReference type="PROSITE-ProRule" id="PRU01360"/>
    </source>
</evidence>
<dbReference type="PANTHER" id="PTHR32552">
    <property type="entry name" value="FERRICHROME IRON RECEPTOR-RELATED"/>
    <property type="match status" value="1"/>
</dbReference>
<evidence type="ECO:0000313" key="20">
    <source>
        <dbReference type="Proteomes" id="UP001596116"/>
    </source>
</evidence>
<dbReference type="PROSITE" id="PS00430">
    <property type="entry name" value="TONB_DEPENDENT_REC_1"/>
    <property type="match status" value="1"/>
</dbReference>
<comment type="subcellular location">
    <subcellularLocation>
        <location evidence="1 12">Cell outer membrane</location>
        <topology evidence="1 12">Multi-pass membrane protein</topology>
    </subcellularLocation>
</comment>
<keyword evidence="5 12" id="KW-0812">Transmembrane</keyword>
<keyword evidence="20" id="KW-1185">Reference proteome</keyword>
<keyword evidence="9 13" id="KW-0798">TonB box</keyword>
<dbReference type="EMBL" id="JBHPON010000001">
    <property type="protein sequence ID" value="MFC6035510.1"/>
    <property type="molecule type" value="Genomic_DNA"/>
</dbReference>
<evidence type="ECO:0000256" key="15">
    <source>
        <dbReference type="RuleBase" id="RU003357"/>
    </source>
</evidence>
<dbReference type="InterPro" id="IPR039426">
    <property type="entry name" value="TonB-dep_rcpt-like"/>
</dbReference>
<dbReference type="InterPro" id="IPR010916">
    <property type="entry name" value="TonB_box_CS"/>
</dbReference>
<dbReference type="PANTHER" id="PTHR32552:SF81">
    <property type="entry name" value="TONB-DEPENDENT OUTER MEMBRANE RECEPTOR"/>
    <property type="match status" value="1"/>
</dbReference>
<evidence type="ECO:0000256" key="10">
    <source>
        <dbReference type="ARBA" id="ARBA00023136"/>
    </source>
</evidence>
<proteinExistence type="inferred from homology"/>
<evidence type="ECO:0000256" key="4">
    <source>
        <dbReference type="ARBA" id="ARBA00022496"/>
    </source>
</evidence>
<dbReference type="InterPro" id="IPR010917">
    <property type="entry name" value="TonB_rcpt_CS"/>
</dbReference>
<sequence length="748" mass="80469">MAFLSSLSVSALVIGGLAAPAAAQGGDAASDTIIVTAQRREESLQDVPISISALSGDNLYDRGVTNLKGISNFAPNVEFTNTNRPTAGGAAYGGWIRGVGTGDYAYPTDPGIGLYVDGVYMARTLGGLLSIADIERVEILRGPQGTLYGRNTIGGAINVVTTEAKTSGEAEGMMLGRLGNYKRADVVTQINTPLIEDRLGFKGSVGYFSSDGFGESLYNGQQLNDEERFIMRAGFLLQATPDLTFDLRGDYSRQNNHGSVAQYKVDSGGSGFTDRFNDIAAPVQNAEYGLAPGTVYGPAFALPGTYKTWAASPLRDDFIVAGGSLTATYSPSDAFTLKSITGYRDLSTRVQVDGDNSPYRISSTDERISDQQFSQELQASGEFSGGRVNYVAGLYYFNEIGESKKLSEFLNGVYEVTGLASDARDSFTYQDYKATSYAAFTQFDVGISDALTLVLGARVNHDKKDFTVEVTLPQLDSVVRTPRQTQSSSWTSFTPRVGLNWKVSPDTLLYTSYATGFKSGGFGNPTATMAAPIYDPEKLRTFEAGLKTQAMDGLVTANLAAFLSKWDDIQLNVIVPGPTGGFVNLTDNAGTARLFGFEFDGVIRPAEGLRLNLAVGYTHNEFTDLDAGVVGVTLDTKLPHVPKWSVTPGFEYSWETGVGQFMLRSDLSYRSDQFLTIADTGSLQDGYALVSARASFIPASLPNLEIGIEGTNLTDEYYLTYEQRVGLGMRLSQPGDPRTIAATARVRF</sequence>
<feature type="domain" description="TonB-dependent receptor plug" evidence="18">
    <location>
        <begin position="44"/>
        <end position="156"/>
    </location>
</feature>
<dbReference type="InterPro" id="IPR036942">
    <property type="entry name" value="Beta-barrel_TonB_sf"/>
</dbReference>
<evidence type="ECO:0000256" key="11">
    <source>
        <dbReference type="ARBA" id="ARBA00023237"/>
    </source>
</evidence>
<keyword evidence="3 12" id="KW-1134">Transmembrane beta strand</keyword>
<keyword evidence="4" id="KW-0410">Iron transport</keyword>
<evidence type="ECO:0000256" key="2">
    <source>
        <dbReference type="ARBA" id="ARBA00022448"/>
    </source>
</evidence>
<evidence type="ECO:0000256" key="6">
    <source>
        <dbReference type="ARBA" id="ARBA00022729"/>
    </source>
</evidence>
<keyword evidence="6 16" id="KW-0732">Signal</keyword>
<feature type="short sequence motif" description="TonB C-terminal box" evidence="14">
    <location>
        <begin position="731"/>
        <end position="748"/>
    </location>
</feature>
<keyword evidence="7" id="KW-0408">Iron</keyword>
<evidence type="ECO:0000256" key="16">
    <source>
        <dbReference type="SAM" id="SignalP"/>
    </source>
</evidence>
<evidence type="ECO:0000256" key="5">
    <source>
        <dbReference type="ARBA" id="ARBA00022692"/>
    </source>
</evidence>
<dbReference type="InterPro" id="IPR012910">
    <property type="entry name" value="Plug_dom"/>
</dbReference>
<feature type="short sequence motif" description="TonB box" evidence="13">
    <location>
        <begin position="32"/>
        <end position="38"/>
    </location>
</feature>
<keyword evidence="19" id="KW-0675">Receptor</keyword>
<feature type="domain" description="TonB-dependent receptor-like beta-barrel" evidence="17">
    <location>
        <begin position="270"/>
        <end position="713"/>
    </location>
</feature>
<dbReference type="Gene3D" id="2.40.170.20">
    <property type="entry name" value="TonB-dependent receptor, beta-barrel domain"/>
    <property type="match status" value="1"/>
</dbReference>
<dbReference type="InterPro" id="IPR000531">
    <property type="entry name" value="Beta-barrel_TonB"/>
</dbReference>
<evidence type="ECO:0000256" key="13">
    <source>
        <dbReference type="PROSITE-ProRule" id="PRU10143"/>
    </source>
</evidence>
<dbReference type="Pfam" id="PF00593">
    <property type="entry name" value="TonB_dep_Rec_b-barrel"/>
    <property type="match status" value="1"/>
</dbReference>
<feature type="signal peptide" evidence="16">
    <location>
        <begin position="1"/>
        <end position="23"/>
    </location>
</feature>
<feature type="chain" id="PRO_5046832392" evidence="16">
    <location>
        <begin position="24"/>
        <end position="748"/>
    </location>
</feature>
<evidence type="ECO:0000259" key="17">
    <source>
        <dbReference type="Pfam" id="PF00593"/>
    </source>
</evidence>
<dbReference type="PROSITE" id="PS01156">
    <property type="entry name" value="TONB_DEPENDENT_REC_2"/>
    <property type="match status" value="1"/>
</dbReference>
<accession>A0ABW1KTY1</accession>
<evidence type="ECO:0000256" key="3">
    <source>
        <dbReference type="ARBA" id="ARBA00022452"/>
    </source>
</evidence>
<evidence type="ECO:0000256" key="9">
    <source>
        <dbReference type="ARBA" id="ARBA00023077"/>
    </source>
</evidence>
<name>A0ABW1KTY1_9PROT</name>
<dbReference type="PROSITE" id="PS52016">
    <property type="entry name" value="TONB_DEPENDENT_REC_3"/>
    <property type="match status" value="1"/>
</dbReference>
<keyword evidence="10 12" id="KW-0472">Membrane</keyword>
<evidence type="ECO:0000256" key="8">
    <source>
        <dbReference type="ARBA" id="ARBA00023065"/>
    </source>
</evidence>
<dbReference type="Proteomes" id="UP001596116">
    <property type="component" value="Unassembled WGS sequence"/>
</dbReference>
<protein>
    <submittedName>
        <fullName evidence="19">TonB-dependent receptor</fullName>
    </submittedName>
</protein>
<keyword evidence="2 12" id="KW-0813">Transport</keyword>
<organism evidence="19 20">
    <name type="scientific">Hyphococcus aureus</name>
    <dbReference type="NCBI Taxonomy" id="2666033"/>
    <lineage>
        <taxon>Bacteria</taxon>
        <taxon>Pseudomonadati</taxon>
        <taxon>Pseudomonadota</taxon>
        <taxon>Alphaproteobacteria</taxon>
        <taxon>Parvularculales</taxon>
        <taxon>Parvularculaceae</taxon>
        <taxon>Hyphococcus</taxon>
    </lineage>
</organism>
<keyword evidence="11 12" id="KW-0998">Cell outer membrane</keyword>
<evidence type="ECO:0000256" key="14">
    <source>
        <dbReference type="PROSITE-ProRule" id="PRU10144"/>
    </source>
</evidence>
<comment type="caution">
    <text evidence="19">The sequence shown here is derived from an EMBL/GenBank/DDBJ whole genome shotgun (WGS) entry which is preliminary data.</text>
</comment>
<dbReference type="Pfam" id="PF07715">
    <property type="entry name" value="Plug"/>
    <property type="match status" value="1"/>
</dbReference>
<evidence type="ECO:0000256" key="1">
    <source>
        <dbReference type="ARBA" id="ARBA00004571"/>
    </source>
</evidence>
<keyword evidence="8" id="KW-0406">Ion transport</keyword>
<dbReference type="SUPFAM" id="SSF56935">
    <property type="entry name" value="Porins"/>
    <property type="match status" value="1"/>
</dbReference>
<dbReference type="RefSeq" id="WP_379879154.1">
    <property type="nucleotide sequence ID" value="NZ_JBHPON010000001.1"/>
</dbReference>
<comment type="similarity">
    <text evidence="12 15">Belongs to the TonB-dependent receptor family.</text>
</comment>
<evidence type="ECO:0000256" key="7">
    <source>
        <dbReference type="ARBA" id="ARBA00023004"/>
    </source>
</evidence>
<gene>
    <name evidence="19" type="ORF">ACFMB1_08155</name>
</gene>
<reference evidence="19 20" key="1">
    <citation type="submission" date="2024-09" db="EMBL/GenBank/DDBJ databases">
        <authorList>
            <person name="Zhang Z.-H."/>
        </authorList>
    </citation>
    <scope>NUCLEOTIDE SEQUENCE [LARGE SCALE GENOMIC DNA]</scope>
    <source>
        <strain evidence="19 20">HHTR114</strain>
    </source>
</reference>